<evidence type="ECO:0000313" key="3">
    <source>
        <dbReference type="Proteomes" id="UP000245207"/>
    </source>
</evidence>
<reference evidence="2 3" key="1">
    <citation type="journal article" date="2018" name="Mol. Plant">
        <title>The genome of Artemisia annua provides insight into the evolution of Asteraceae family and artemisinin biosynthesis.</title>
        <authorList>
            <person name="Shen Q."/>
            <person name="Zhang L."/>
            <person name="Liao Z."/>
            <person name="Wang S."/>
            <person name="Yan T."/>
            <person name="Shi P."/>
            <person name="Liu M."/>
            <person name="Fu X."/>
            <person name="Pan Q."/>
            <person name="Wang Y."/>
            <person name="Lv Z."/>
            <person name="Lu X."/>
            <person name="Zhang F."/>
            <person name="Jiang W."/>
            <person name="Ma Y."/>
            <person name="Chen M."/>
            <person name="Hao X."/>
            <person name="Li L."/>
            <person name="Tang Y."/>
            <person name="Lv G."/>
            <person name="Zhou Y."/>
            <person name="Sun X."/>
            <person name="Brodelius P.E."/>
            <person name="Rose J.K.C."/>
            <person name="Tang K."/>
        </authorList>
    </citation>
    <scope>NUCLEOTIDE SEQUENCE [LARGE SCALE GENOMIC DNA]</scope>
    <source>
        <strain evidence="3">cv. Huhao1</strain>
        <tissue evidence="2">Leaf</tissue>
    </source>
</reference>
<dbReference type="EMBL" id="PKPP01000693">
    <property type="protein sequence ID" value="PWA89722.1"/>
    <property type="molecule type" value="Genomic_DNA"/>
</dbReference>
<dbReference type="Proteomes" id="UP000245207">
    <property type="component" value="Unassembled WGS sequence"/>
</dbReference>
<keyword evidence="1" id="KW-0472">Membrane</keyword>
<proteinExistence type="predicted"/>
<keyword evidence="1" id="KW-1133">Transmembrane helix</keyword>
<protein>
    <submittedName>
        <fullName evidence="2">Uncharacterized protein</fullName>
    </submittedName>
</protein>
<keyword evidence="3" id="KW-1185">Reference proteome</keyword>
<evidence type="ECO:0000256" key="1">
    <source>
        <dbReference type="SAM" id="Phobius"/>
    </source>
</evidence>
<keyword evidence="1" id="KW-0812">Transmembrane</keyword>
<accession>A0A2U1PVG8</accession>
<comment type="caution">
    <text evidence="2">The sequence shown here is derived from an EMBL/GenBank/DDBJ whole genome shotgun (WGS) entry which is preliminary data.</text>
</comment>
<dbReference type="GO" id="GO:0016020">
    <property type="term" value="C:membrane"/>
    <property type="evidence" value="ECO:0007669"/>
    <property type="project" value="TreeGrafter"/>
</dbReference>
<dbReference type="STRING" id="35608.A0A2U1PVG8"/>
<organism evidence="2 3">
    <name type="scientific">Artemisia annua</name>
    <name type="common">Sweet wormwood</name>
    <dbReference type="NCBI Taxonomy" id="35608"/>
    <lineage>
        <taxon>Eukaryota</taxon>
        <taxon>Viridiplantae</taxon>
        <taxon>Streptophyta</taxon>
        <taxon>Embryophyta</taxon>
        <taxon>Tracheophyta</taxon>
        <taxon>Spermatophyta</taxon>
        <taxon>Magnoliopsida</taxon>
        <taxon>eudicotyledons</taxon>
        <taxon>Gunneridae</taxon>
        <taxon>Pentapetalae</taxon>
        <taxon>asterids</taxon>
        <taxon>campanulids</taxon>
        <taxon>Asterales</taxon>
        <taxon>Asteraceae</taxon>
        <taxon>Asteroideae</taxon>
        <taxon>Anthemideae</taxon>
        <taxon>Artemisiinae</taxon>
        <taxon>Artemisia</taxon>
    </lineage>
</organism>
<dbReference type="Pfam" id="PF06697">
    <property type="entry name" value="DUF1191"/>
    <property type="match status" value="1"/>
</dbReference>
<dbReference type="PANTHER" id="PTHR33512">
    <property type="entry name" value="PROTEIN, PUTATIVE (DUF1191)-RELATED"/>
    <property type="match status" value="1"/>
</dbReference>
<dbReference type="PANTHER" id="PTHR33512:SF7">
    <property type="entry name" value="LEGUME LECTIN DOMAIN-CONTAINING PROTEIN"/>
    <property type="match status" value="1"/>
</dbReference>
<feature type="transmembrane region" description="Helical" evidence="1">
    <location>
        <begin position="196"/>
        <end position="216"/>
    </location>
</feature>
<dbReference type="OrthoDB" id="768690at2759"/>
<gene>
    <name evidence="2" type="ORF">CTI12_AA109080</name>
</gene>
<sequence>MDIYRDRSLDDFLQDHAKKSIPKDPKVGKLYNVALPSNFTGMEVSVVHLQSSSVWAQGANLSYFHVPPRIIPKPNVTWLDLVFSNLGNWSSYYYDMPNYTFVTPIIGFSAYGVSHTKGKNGRFTSTTTKLDLPIIKHPIMVQFPSVWLPQGKCVKFYSNGRTTITNMSLSHTCEVWGQGYFAIVVRVPPSHQVWEWWVVGFGVGSLGFLLCGILLCKLSRFVEDRNIQKMERQSEKNEVLDTTYVGTSRMPCACGIRTQPVLENDYFP</sequence>
<dbReference type="AlphaFoldDB" id="A0A2U1PVG8"/>
<name>A0A2U1PVG8_ARTAN</name>
<evidence type="ECO:0000313" key="2">
    <source>
        <dbReference type="EMBL" id="PWA89722.1"/>
    </source>
</evidence>
<dbReference type="InterPro" id="IPR010605">
    <property type="entry name" value="DUF1191"/>
</dbReference>